<dbReference type="InterPro" id="IPR000064">
    <property type="entry name" value="NLP_P60_dom"/>
</dbReference>
<comment type="caution">
    <text evidence="6">The sequence shown here is derived from an EMBL/GenBank/DDBJ whole genome shotgun (WGS) entry which is preliminary data.</text>
</comment>
<keyword evidence="4" id="KW-0788">Thiol protease</keyword>
<keyword evidence="7" id="KW-1185">Reference proteome</keyword>
<dbReference type="SUPFAM" id="SSF54001">
    <property type="entry name" value="Cysteine proteinases"/>
    <property type="match status" value="1"/>
</dbReference>
<accession>A0ABP7VFI1</accession>
<dbReference type="InterPro" id="IPR051794">
    <property type="entry name" value="PG_Endopeptidase_C40"/>
</dbReference>
<dbReference type="RefSeq" id="WP_344944273.1">
    <property type="nucleotide sequence ID" value="NZ_BAAAZG010000010.1"/>
</dbReference>
<dbReference type="InterPro" id="IPR038765">
    <property type="entry name" value="Papain-like_cys_pep_sf"/>
</dbReference>
<dbReference type="EMBL" id="BAAAZG010000010">
    <property type="protein sequence ID" value="GAA4066093.1"/>
    <property type="molecule type" value="Genomic_DNA"/>
</dbReference>
<dbReference type="Proteomes" id="UP001500683">
    <property type="component" value="Unassembled WGS sequence"/>
</dbReference>
<proteinExistence type="inferred from homology"/>
<feature type="domain" description="NlpC/P60" evidence="5">
    <location>
        <begin position="267"/>
        <end position="404"/>
    </location>
</feature>
<dbReference type="Pfam" id="PF00877">
    <property type="entry name" value="NLPC_P60"/>
    <property type="match status" value="1"/>
</dbReference>
<name>A0ABP7VFI1_9ACTN</name>
<dbReference type="PANTHER" id="PTHR47359:SF3">
    <property type="entry name" value="NLP_P60 DOMAIN-CONTAINING PROTEIN-RELATED"/>
    <property type="match status" value="1"/>
</dbReference>
<sequence length="404" mass="43263">MRAGRWRAVSRDEGSTQIILLVAMVCAFGLTLMAIQVARANDLRSQGQIAADAAALAAVTPMRDAVLDAARNGQLPSGIGLWTIADNVNADNTPFAEAARDYAGRNAAELRGDVEPSGALGHTMKVSVQTKDCVIKDEDELTAKDRQDLANRRNLCTDNRGRTGIIKGRGTADAIAELRLPECEYRNTGGRGSEEAPFFDELWCDNVRVWSSTQGPAPRDRVIRLFKIRLVGKEDPVKYTGMPENGLPSGPYVKGECAKDKQPDPSMPFGHRVIAWARCWFGTPYSWGGGTPAGPSKGICCSPGGYSGANTVGFDCSGLTLYAVYQASGGRITLPHYTLSQLSDPRGRRVSQSELQPGDLVLPNPGHIGIYAGGGRFIEAPQTGDVVKESTLAGRGFYGAVRFG</sequence>
<keyword evidence="3" id="KW-0378">Hydrolase</keyword>
<gene>
    <name evidence="6" type="ORF">GCM10022214_20460</name>
</gene>
<comment type="similarity">
    <text evidence="1">Belongs to the peptidase C40 family.</text>
</comment>
<evidence type="ECO:0000259" key="5">
    <source>
        <dbReference type="PROSITE" id="PS51935"/>
    </source>
</evidence>
<reference evidence="7" key="1">
    <citation type="journal article" date="2019" name="Int. J. Syst. Evol. Microbiol.">
        <title>The Global Catalogue of Microorganisms (GCM) 10K type strain sequencing project: providing services to taxonomists for standard genome sequencing and annotation.</title>
        <authorList>
            <consortium name="The Broad Institute Genomics Platform"/>
            <consortium name="The Broad Institute Genome Sequencing Center for Infectious Disease"/>
            <person name="Wu L."/>
            <person name="Ma J."/>
        </authorList>
    </citation>
    <scope>NUCLEOTIDE SEQUENCE [LARGE SCALE GENOMIC DNA]</scope>
    <source>
        <strain evidence="7">JCM 16702</strain>
    </source>
</reference>
<evidence type="ECO:0000313" key="7">
    <source>
        <dbReference type="Proteomes" id="UP001500683"/>
    </source>
</evidence>
<organism evidence="6 7">
    <name type="scientific">Actinomadura miaoliensis</name>
    <dbReference type="NCBI Taxonomy" id="430685"/>
    <lineage>
        <taxon>Bacteria</taxon>
        <taxon>Bacillati</taxon>
        <taxon>Actinomycetota</taxon>
        <taxon>Actinomycetes</taxon>
        <taxon>Streptosporangiales</taxon>
        <taxon>Thermomonosporaceae</taxon>
        <taxon>Actinomadura</taxon>
    </lineage>
</organism>
<evidence type="ECO:0000256" key="3">
    <source>
        <dbReference type="ARBA" id="ARBA00022801"/>
    </source>
</evidence>
<keyword evidence="2" id="KW-0645">Protease</keyword>
<dbReference type="PROSITE" id="PS51935">
    <property type="entry name" value="NLPC_P60"/>
    <property type="match status" value="1"/>
</dbReference>
<evidence type="ECO:0000256" key="1">
    <source>
        <dbReference type="ARBA" id="ARBA00007074"/>
    </source>
</evidence>
<evidence type="ECO:0000313" key="6">
    <source>
        <dbReference type="EMBL" id="GAA4066093.1"/>
    </source>
</evidence>
<evidence type="ECO:0000256" key="2">
    <source>
        <dbReference type="ARBA" id="ARBA00022670"/>
    </source>
</evidence>
<protein>
    <recommendedName>
        <fullName evidence="5">NlpC/P60 domain-containing protein</fullName>
    </recommendedName>
</protein>
<dbReference type="PANTHER" id="PTHR47359">
    <property type="entry name" value="PEPTIDOGLYCAN DL-ENDOPEPTIDASE CWLO"/>
    <property type="match status" value="1"/>
</dbReference>
<evidence type="ECO:0000256" key="4">
    <source>
        <dbReference type="ARBA" id="ARBA00022807"/>
    </source>
</evidence>
<dbReference type="Gene3D" id="3.90.1720.10">
    <property type="entry name" value="endopeptidase domain like (from Nostoc punctiforme)"/>
    <property type="match status" value="1"/>
</dbReference>